<protein>
    <recommendedName>
        <fullName evidence="3">C2H2-type domain-containing protein</fullName>
    </recommendedName>
</protein>
<dbReference type="Proteomes" id="UP000027195">
    <property type="component" value="Unassembled WGS sequence"/>
</dbReference>
<keyword evidence="1" id="KW-0479">Metal-binding</keyword>
<feature type="compositionally biased region" description="Pro residues" evidence="2">
    <location>
        <begin position="178"/>
        <end position="187"/>
    </location>
</feature>
<keyword evidence="5" id="KW-1185">Reference proteome</keyword>
<dbReference type="AlphaFoldDB" id="A0A067MMM6"/>
<feature type="domain" description="C2H2-type" evidence="3">
    <location>
        <begin position="33"/>
        <end position="60"/>
    </location>
</feature>
<dbReference type="PROSITE" id="PS50157">
    <property type="entry name" value="ZINC_FINGER_C2H2_2"/>
    <property type="match status" value="1"/>
</dbReference>
<feature type="region of interest" description="Disordered" evidence="2">
    <location>
        <begin position="175"/>
        <end position="198"/>
    </location>
</feature>
<evidence type="ECO:0000256" key="1">
    <source>
        <dbReference type="PROSITE-ProRule" id="PRU00042"/>
    </source>
</evidence>
<proteinExistence type="predicted"/>
<evidence type="ECO:0000259" key="3">
    <source>
        <dbReference type="PROSITE" id="PS50157"/>
    </source>
</evidence>
<gene>
    <name evidence="4" type="ORF">BOTBODRAFT_30414</name>
</gene>
<dbReference type="GO" id="GO:0008270">
    <property type="term" value="F:zinc ion binding"/>
    <property type="evidence" value="ECO:0007669"/>
    <property type="project" value="UniProtKB-KW"/>
</dbReference>
<organism evidence="4 5">
    <name type="scientific">Botryobasidium botryosum (strain FD-172 SS1)</name>
    <dbReference type="NCBI Taxonomy" id="930990"/>
    <lineage>
        <taxon>Eukaryota</taxon>
        <taxon>Fungi</taxon>
        <taxon>Dikarya</taxon>
        <taxon>Basidiomycota</taxon>
        <taxon>Agaricomycotina</taxon>
        <taxon>Agaricomycetes</taxon>
        <taxon>Cantharellales</taxon>
        <taxon>Botryobasidiaceae</taxon>
        <taxon>Botryobasidium</taxon>
    </lineage>
</organism>
<dbReference type="InParanoid" id="A0A067MMM6"/>
<dbReference type="HOGENOM" id="CLU_1042035_0_0_1"/>
<dbReference type="EMBL" id="KL198025">
    <property type="protein sequence ID" value="KDQ17023.1"/>
    <property type="molecule type" value="Genomic_DNA"/>
</dbReference>
<keyword evidence="1" id="KW-0862">Zinc</keyword>
<evidence type="ECO:0000313" key="5">
    <source>
        <dbReference type="Proteomes" id="UP000027195"/>
    </source>
</evidence>
<sequence>MSKKWCPACLRPCANRSRLMRHLNDIHTRHMVHYCTECRYSTTQRSNLKTHRRKHEKQKSPLRVPAANVGGFSSATAAVVASKHSVSLSHRFRDRTLDAPSRRITGGDTFDYFHGSVKHMEVNNEWPGCYPSAQQDFAPSSWPLPPPGASDAPENKTPPIHSSLYRALLPNNRHRPYAHPPSRPAPGPCTRTAHPQHSRPMRDFIDADTSLFHPYQRHTRLDASAQEVMEYHRFIAPELLSSLSFVALSRLPFHFSPNEDGADHDTI</sequence>
<dbReference type="Gene3D" id="3.30.160.60">
    <property type="entry name" value="Classic Zinc Finger"/>
    <property type="match status" value="1"/>
</dbReference>
<keyword evidence="1" id="KW-0863">Zinc-finger</keyword>
<evidence type="ECO:0000313" key="4">
    <source>
        <dbReference type="EMBL" id="KDQ17023.1"/>
    </source>
</evidence>
<accession>A0A067MMM6</accession>
<name>A0A067MMM6_BOTB1</name>
<evidence type="ECO:0000256" key="2">
    <source>
        <dbReference type="SAM" id="MobiDB-lite"/>
    </source>
</evidence>
<dbReference type="InterPro" id="IPR013087">
    <property type="entry name" value="Znf_C2H2_type"/>
</dbReference>
<feature type="region of interest" description="Disordered" evidence="2">
    <location>
        <begin position="137"/>
        <end position="160"/>
    </location>
</feature>
<dbReference type="OrthoDB" id="654211at2759"/>
<dbReference type="SMART" id="SM00355">
    <property type="entry name" value="ZnF_C2H2"/>
    <property type="match status" value="2"/>
</dbReference>
<reference evidence="5" key="1">
    <citation type="journal article" date="2014" name="Proc. Natl. Acad. Sci. U.S.A.">
        <title>Extensive sampling of basidiomycete genomes demonstrates inadequacy of the white-rot/brown-rot paradigm for wood decay fungi.</title>
        <authorList>
            <person name="Riley R."/>
            <person name="Salamov A.A."/>
            <person name="Brown D.W."/>
            <person name="Nagy L.G."/>
            <person name="Floudas D."/>
            <person name="Held B.W."/>
            <person name="Levasseur A."/>
            <person name="Lombard V."/>
            <person name="Morin E."/>
            <person name="Otillar R."/>
            <person name="Lindquist E.A."/>
            <person name="Sun H."/>
            <person name="LaButti K.M."/>
            <person name="Schmutz J."/>
            <person name="Jabbour D."/>
            <person name="Luo H."/>
            <person name="Baker S.E."/>
            <person name="Pisabarro A.G."/>
            <person name="Walton J.D."/>
            <person name="Blanchette R.A."/>
            <person name="Henrissat B."/>
            <person name="Martin F."/>
            <person name="Cullen D."/>
            <person name="Hibbett D.S."/>
            <person name="Grigoriev I.V."/>
        </authorList>
    </citation>
    <scope>NUCLEOTIDE SEQUENCE [LARGE SCALE GENOMIC DNA]</scope>
    <source>
        <strain evidence="5">FD-172 SS1</strain>
    </source>
</reference>
<dbReference type="SUPFAM" id="SSF57667">
    <property type="entry name" value="beta-beta-alpha zinc fingers"/>
    <property type="match status" value="1"/>
</dbReference>
<dbReference type="InterPro" id="IPR036236">
    <property type="entry name" value="Znf_C2H2_sf"/>
</dbReference>